<keyword evidence="4" id="KW-0648">Protein biosynthesis</keyword>
<dbReference type="InterPro" id="IPR053905">
    <property type="entry name" value="EF-G-like_DII"/>
</dbReference>
<dbReference type="Pfam" id="PF00679">
    <property type="entry name" value="EFG_C"/>
    <property type="match status" value="1"/>
</dbReference>
<dbReference type="Gene3D" id="3.30.70.240">
    <property type="match status" value="1"/>
</dbReference>
<dbReference type="Pfam" id="PF22042">
    <property type="entry name" value="EF-G_D2"/>
    <property type="match status" value="1"/>
</dbReference>
<name>A0A1H0NXH0_9ACTN</name>
<proteinExistence type="predicted"/>
<evidence type="ECO:0000256" key="2">
    <source>
        <dbReference type="ARBA" id="ARBA00023134"/>
    </source>
</evidence>
<dbReference type="EMBL" id="LT629710">
    <property type="protein sequence ID" value="SDO97472.1"/>
    <property type="molecule type" value="Genomic_DNA"/>
</dbReference>
<dbReference type="InterPro" id="IPR009022">
    <property type="entry name" value="EFG_III"/>
</dbReference>
<reference evidence="4 5" key="1">
    <citation type="submission" date="2016-10" db="EMBL/GenBank/DDBJ databases">
        <authorList>
            <person name="de Groot N.N."/>
        </authorList>
    </citation>
    <scope>NUCLEOTIDE SEQUENCE [LARGE SCALE GENOMIC DNA]</scope>
    <source>
        <strain evidence="5">P4-7,KCTC 19426,CECT 7604</strain>
    </source>
</reference>
<dbReference type="SUPFAM" id="SSF50447">
    <property type="entry name" value="Translation proteins"/>
    <property type="match status" value="1"/>
</dbReference>
<dbReference type="InterPro" id="IPR027417">
    <property type="entry name" value="P-loop_NTPase"/>
</dbReference>
<dbReference type="InterPro" id="IPR014721">
    <property type="entry name" value="Ribsml_uS5_D2-typ_fold_subgr"/>
</dbReference>
<dbReference type="PANTHER" id="PTHR43261">
    <property type="entry name" value="TRANSLATION ELONGATION FACTOR G-RELATED"/>
    <property type="match status" value="1"/>
</dbReference>
<evidence type="ECO:0000313" key="4">
    <source>
        <dbReference type="EMBL" id="SDO97472.1"/>
    </source>
</evidence>
<dbReference type="InterPro" id="IPR041095">
    <property type="entry name" value="EFG_II"/>
</dbReference>
<dbReference type="Pfam" id="PF03764">
    <property type="entry name" value="EFG_IV"/>
    <property type="match status" value="1"/>
</dbReference>
<evidence type="ECO:0000313" key="5">
    <source>
        <dbReference type="Proteomes" id="UP000198741"/>
    </source>
</evidence>
<dbReference type="InterPro" id="IPR000795">
    <property type="entry name" value="T_Tr_GTP-bd_dom"/>
</dbReference>
<dbReference type="SMART" id="SM00838">
    <property type="entry name" value="EFG_C"/>
    <property type="match status" value="1"/>
</dbReference>
<evidence type="ECO:0000259" key="3">
    <source>
        <dbReference type="PROSITE" id="PS51722"/>
    </source>
</evidence>
<dbReference type="InterPro" id="IPR035649">
    <property type="entry name" value="EFG_V"/>
</dbReference>
<dbReference type="GO" id="GO:0003924">
    <property type="term" value="F:GTPase activity"/>
    <property type="evidence" value="ECO:0007669"/>
    <property type="project" value="InterPro"/>
</dbReference>
<sequence>MTTNGPIPVPSQTRADRVRNVALVGPSGGGKTTFAESVLYLTGELNRAGSVAEGTTALDHDDIEKRLGHSVSMTVASTTLADPSLLGRPDPVRVNLVDTPGHADFVGELRAGLRAADAALFVVSAVDGVDAPTRALWQECAAAGTPRAIVVTHIDQPRGDFASAVQECRESFGAGVQALYVPDGDTLVGLLSGTAYRLDADRRHRSRSETATVPAADRDALIEGIITESEDDTLLDRYLGGEVIEFDTLVADLEKAVARGAFHPVVPVVPTTGLGVPEALELIARAFPDPREHPIDLFSPAGATLGPIDFDGPLVAEVVKTTTDPYVGRVSLVRVYRGVLTPDSPVHVSGHLSAFSGLDRDEQRHPAHDLDERVGAVSRPVGANLQPVARAVEGDIVAVARLAHAETGDTLSDPTQPAVLPPWTIPEPLLPTAVTPRASGDEDKLMQALARLQAEDPTVRVEVDPDTEQMVIWTVGTAQLDVVLDRLRTRAGVEITTHPVLVPLRETIRSAADGLGRHVKQSGGHGQYAIVEVQVEPLAEGNGFEFVDRVVGGAVPRQYIPSVEKGVRQQLERGVTGHPMVDLRVTLVGGKAHSVDSSDAAFQLAGALALKNACSTAGVQVLEPVDSIEITVDDEFVGAVLADLSSRRGRVRGTAAVGAGRSQVQADVPAVELVRYAADLRSLARGSGQFRREYLRHAPAPDAVLDRLQAKS</sequence>
<dbReference type="Pfam" id="PF00009">
    <property type="entry name" value="GTP_EFTU"/>
    <property type="match status" value="1"/>
</dbReference>
<dbReference type="NCBIfam" id="TIGR00231">
    <property type="entry name" value="small_GTP"/>
    <property type="match status" value="1"/>
</dbReference>
<dbReference type="SUPFAM" id="SSF54980">
    <property type="entry name" value="EF-G C-terminal domain-like"/>
    <property type="match status" value="2"/>
</dbReference>
<dbReference type="CDD" id="cd01434">
    <property type="entry name" value="EFG_mtEFG1_IV"/>
    <property type="match status" value="1"/>
</dbReference>
<organism evidence="4 5">
    <name type="scientific">Nakamurella panacisegetis</name>
    <dbReference type="NCBI Taxonomy" id="1090615"/>
    <lineage>
        <taxon>Bacteria</taxon>
        <taxon>Bacillati</taxon>
        <taxon>Actinomycetota</taxon>
        <taxon>Actinomycetes</taxon>
        <taxon>Nakamurellales</taxon>
        <taxon>Nakamurellaceae</taxon>
        <taxon>Nakamurella</taxon>
    </lineage>
</organism>
<dbReference type="Proteomes" id="UP000198741">
    <property type="component" value="Chromosome I"/>
</dbReference>
<dbReference type="InterPro" id="IPR009000">
    <property type="entry name" value="Transl_B-barrel_sf"/>
</dbReference>
<dbReference type="CDD" id="cd16262">
    <property type="entry name" value="EFG_III"/>
    <property type="match status" value="1"/>
</dbReference>
<dbReference type="PANTHER" id="PTHR43261:SF6">
    <property type="entry name" value="ELONGATION FACTOR G-LIKE PROTEIN"/>
    <property type="match status" value="1"/>
</dbReference>
<dbReference type="SMART" id="SM00889">
    <property type="entry name" value="EFG_IV"/>
    <property type="match status" value="1"/>
</dbReference>
<dbReference type="Gene3D" id="3.40.50.300">
    <property type="entry name" value="P-loop containing nucleotide triphosphate hydrolases"/>
    <property type="match status" value="1"/>
</dbReference>
<dbReference type="InterPro" id="IPR020568">
    <property type="entry name" value="Ribosomal_Su5_D2-typ_SF"/>
</dbReference>
<dbReference type="InterPro" id="IPR035647">
    <property type="entry name" value="EFG_III/V"/>
</dbReference>
<dbReference type="InterPro" id="IPR005517">
    <property type="entry name" value="Transl_elong_EFG/EF2_IV"/>
</dbReference>
<dbReference type="STRING" id="1090615.SAMN04515671_2534"/>
<accession>A0A1H0NXH0</accession>
<keyword evidence="5" id="KW-1185">Reference proteome</keyword>
<dbReference type="Gene3D" id="3.30.70.870">
    <property type="entry name" value="Elongation Factor G (Translational Gtpase), domain 3"/>
    <property type="match status" value="1"/>
</dbReference>
<gene>
    <name evidence="4" type="ORF">SAMN04515671_2534</name>
</gene>
<dbReference type="GO" id="GO:0003746">
    <property type="term" value="F:translation elongation factor activity"/>
    <property type="evidence" value="ECO:0007669"/>
    <property type="project" value="UniProtKB-KW"/>
</dbReference>
<dbReference type="InterPro" id="IPR005225">
    <property type="entry name" value="Small_GTP-bd"/>
</dbReference>
<dbReference type="CDD" id="cd03713">
    <property type="entry name" value="EFG_mtEFG_C"/>
    <property type="match status" value="1"/>
</dbReference>
<dbReference type="FunFam" id="3.30.70.240:FF:000001">
    <property type="entry name" value="Elongation factor G"/>
    <property type="match status" value="1"/>
</dbReference>
<protein>
    <submittedName>
        <fullName evidence="4">Translation elongation factor 2 (EF-2/EF-G)</fullName>
    </submittedName>
</protein>
<dbReference type="OrthoDB" id="3492050at2"/>
<dbReference type="NCBIfam" id="NF009381">
    <property type="entry name" value="PRK12740.1-5"/>
    <property type="match status" value="1"/>
</dbReference>
<dbReference type="GO" id="GO:0005525">
    <property type="term" value="F:GTP binding"/>
    <property type="evidence" value="ECO:0007669"/>
    <property type="project" value="UniProtKB-KW"/>
</dbReference>
<dbReference type="SUPFAM" id="SSF52540">
    <property type="entry name" value="P-loop containing nucleoside triphosphate hydrolases"/>
    <property type="match status" value="1"/>
</dbReference>
<dbReference type="PROSITE" id="PS51722">
    <property type="entry name" value="G_TR_2"/>
    <property type="match status" value="1"/>
</dbReference>
<dbReference type="RefSeq" id="WP_090476310.1">
    <property type="nucleotide sequence ID" value="NZ_LT629710.1"/>
</dbReference>
<dbReference type="Pfam" id="PF14492">
    <property type="entry name" value="EFG_III"/>
    <property type="match status" value="1"/>
</dbReference>
<dbReference type="InterPro" id="IPR047872">
    <property type="entry name" value="EFG_IV"/>
</dbReference>
<dbReference type="GO" id="GO:0032790">
    <property type="term" value="P:ribosome disassembly"/>
    <property type="evidence" value="ECO:0007669"/>
    <property type="project" value="TreeGrafter"/>
</dbReference>
<dbReference type="Gene3D" id="3.30.230.10">
    <property type="match status" value="1"/>
</dbReference>
<evidence type="ECO:0000256" key="1">
    <source>
        <dbReference type="ARBA" id="ARBA00022741"/>
    </source>
</evidence>
<dbReference type="PRINTS" id="PR00315">
    <property type="entry name" value="ELONGATNFCT"/>
</dbReference>
<dbReference type="AlphaFoldDB" id="A0A1H0NXH0"/>
<feature type="domain" description="Tr-type G" evidence="3">
    <location>
        <begin position="16"/>
        <end position="291"/>
    </location>
</feature>
<dbReference type="SUPFAM" id="SSF54211">
    <property type="entry name" value="Ribosomal protein S5 domain 2-like"/>
    <property type="match status" value="1"/>
</dbReference>
<keyword evidence="2" id="KW-0342">GTP-binding</keyword>
<dbReference type="Gene3D" id="2.40.30.10">
    <property type="entry name" value="Translation factors"/>
    <property type="match status" value="1"/>
</dbReference>
<dbReference type="InterPro" id="IPR000640">
    <property type="entry name" value="EFG_V-like"/>
</dbReference>
<keyword evidence="4" id="KW-0251">Elongation factor</keyword>
<dbReference type="NCBIfam" id="NF009377">
    <property type="entry name" value="PRK12740.1-1"/>
    <property type="match status" value="1"/>
</dbReference>
<keyword evidence="1" id="KW-0547">Nucleotide-binding</keyword>
<dbReference type="FunFam" id="2.40.30.10:FF:000151">
    <property type="entry name" value="Translation elongation factor EF-G"/>
    <property type="match status" value="1"/>
</dbReference>